<name>A0A1S0UDA0_LOALO</name>
<dbReference type="RefSeq" id="XP_020304595.1">
    <property type="nucleotide sequence ID" value="XM_020451608.1"/>
</dbReference>
<accession>A0A1S0UDA0</accession>
<keyword evidence="1" id="KW-0812">Transmembrane</keyword>
<dbReference type="CTD" id="31252087"/>
<dbReference type="KEGG" id="loa:LOAG_18946"/>
<feature type="transmembrane region" description="Helical" evidence="1">
    <location>
        <begin position="6"/>
        <end position="27"/>
    </location>
</feature>
<gene>
    <name evidence="2" type="ORF">LOAG_18946</name>
</gene>
<keyword evidence="1" id="KW-0472">Membrane</keyword>
<reference evidence="2" key="1">
    <citation type="submission" date="2012-04" db="EMBL/GenBank/DDBJ databases">
        <title>The Genome Sequence of Loa loa.</title>
        <authorList>
            <consortium name="The Broad Institute Genome Sequencing Platform"/>
            <consortium name="Broad Institute Genome Sequencing Center for Infectious Disease"/>
            <person name="Nutman T.B."/>
            <person name="Fink D.L."/>
            <person name="Russ C."/>
            <person name="Young S."/>
            <person name="Zeng Q."/>
            <person name="Gargeya S."/>
            <person name="Alvarado L."/>
            <person name="Berlin A."/>
            <person name="Chapman S.B."/>
            <person name="Chen Z."/>
            <person name="Freedman E."/>
            <person name="Gellesch M."/>
            <person name="Goldberg J."/>
            <person name="Griggs A."/>
            <person name="Gujja S."/>
            <person name="Heilman E.R."/>
            <person name="Heiman D."/>
            <person name="Howarth C."/>
            <person name="Mehta T."/>
            <person name="Neiman D."/>
            <person name="Pearson M."/>
            <person name="Roberts A."/>
            <person name="Saif S."/>
            <person name="Shea T."/>
            <person name="Shenoy N."/>
            <person name="Sisk P."/>
            <person name="Stolte C."/>
            <person name="Sykes S."/>
            <person name="White J."/>
            <person name="Yandava C."/>
            <person name="Haas B."/>
            <person name="Henn M.R."/>
            <person name="Nusbaum C."/>
            <person name="Birren B."/>
        </authorList>
    </citation>
    <scope>NUCLEOTIDE SEQUENCE [LARGE SCALE GENOMIC DNA]</scope>
</reference>
<dbReference type="AlphaFoldDB" id="A0A1S0UDA0"/>
<organism evidence="2">
    <name type="scientific">Loa loa</name>
    <name type="common">Eye worm</name>
    <name type="synonym">Filaria loa</name>
    <dbReference type="NCBI Taxonomy" id="7209"/>
    <lineage>
        <taxon>Eukaryota</taxon>
        <taxon>Metazoa</taxon>
        <taxon>Ecdysozoa</taxon>
        <taxon>Nematoda</taxon>
        <taxon>Chromadorea</taxon>
        <taxon>Rhabditida</taxon>
        <taxon>Spirurina</taxon>
        <taxon>Spiruromorpha</taxon>
        <taxon>Filarioidea</taxon>
        <taxon>Onchocercidae</taxon>
        <taxon>Loa</taxon>
    </lineage>
</organism>
<evidence type="ECO:0000256" key="1">
    <source>
        <dbReference type="SAM" id="Phobius"/>
    </source>
</evidence>
<keyword evidence="1" id="KW-1133">Transmembrane helix</keyword>
<dbReference type="GeneID" id="31252087"/>
<dbReference type="EMBL" id="JH712792">
    <property type="protein sequence ID" value="EJD73640.1"/>
    <property type="molecule type" value="Genomic_DNA"/>
</dbReference>
<sequence>MSIDFLTVNIGYVTMGVGFVAMSISYITGKKPVGVAYVTMRLVLPPRVPILSL</sequence>
<evidence type="ECO:0000313" key="2">
    <source>
        <dbReference type="EMBL" id="EJD73640.1"/>
    </source>
</evidence>
<dbReference type="InParanoid" id="A0A1S0UDA0"/>
<protein>
    <submittedName>
        <fullName evidence="2">Uncharacterized protein</fullName>
    </submittedName>
</protein>
<proteinExistence type="predicted"/>